<gene>
    <name evidence="3" type="ORF">GV368_10510</name>
</gene>
<evidence type="ECO:0000313" key="3">
    <source>
        <dbReference type="EMBL" id="NMH17507.1"/>
    </source>
</evidence>
<evidence type="ECO:0000259" key="2">
    <source>
        <dbReference type="Pfam" id="PF18539"/>
    </source>
</evidence>
<evidence type="ECO:0000256" key="1">
    <source>
        <dbReference type="SAM" id="Phobius"/>
    </source>
</evidence>
<feature type="transmembrane region" description="Helical" evidence="1">
    <location>
        <begin position="171"/>
        <end position="196"/>
    </location>
</feature>
<dbReference type="Proteomes" id="UP000669605">
    <property type="component" value="Unassembled WGS sequence"/>
</dbReference>
<reference evidence="3 4" key="1">
    <citation type="journal article" date="2020" name="Curr. Microbiol.">
        <title>Tepidiphilus baoligensis sp. nov., a Novel Bacterium of the Family Hydrogenophilaceae Isolated from an Oil Reservoir.</title>
        <authorList>
            <person name="Zhang X."/>
            <person name="Wang G."/>
            <person name="Ma X."/>
            <person name="Yu J."/>
            <person name="You J."/>
            <person name="Xue Y."/>
            <person name="Ma Y."/>
        </authorList>
    </citation>
    <scope>NUCLEOTIDE SEQUENCE [LARGE SCALE GENOMIC DNA]</scope>
    <source>
        <strain evidence="3 4">B18-69</strain>
    </source>
</reference>
<accession>A0ABX1QNP9</accession>
<comment type="caution">
    <text evidence="3">The sequence shown here is derived from an EMBL/GenBank/DDBJ whole genome shotgun (WGS) entry which is preliminary data.</text>
</comment>
<dbReference type="Pfam" id="PF18539">
    <property type="entry name" value="DUF5625"/>
    <property type="match status" value="1"/>
</dbReference>
<keyword evidence="4" id="KW-1185">Reference proteome</keyword>
<organism evidence="3 4">
    <name type="scientific">Tepidiphilus baoligensis</name>
    <dbReference type="NCBI Taxonomy" id="2698687"/>
    <lineage>
        <taxon>Bacteria</taxon>
        <taxon>Pseudomonadati</taxon>
        <taxon>Pseudomonadota</taxon>
        <taxon>Hydrogenophilia</taxon>
        <taxon>Hydrogenophilales</taxon>
        <taxon>Hydrogenophilaceae</taxon>
        <taxon>Tepidiphilus</taxon>
    </lineage>
</organism>
<feature type="domain" description="DUF5625" evidence="2">
    <location>
        <begin position="36"/>
        <end position="157"/>
    </location>
</feature>
<dbReference type="RefSeq" id="WP_169116480.1">
    <property type="nucleotide sequence ID" value="NZ_JAAAUB010000024.1"/>
</dbReference>
<proteinExistence type="predicted"/>
<name>A0ABX1QNP9_9PROT</name>
<evidence type="ECO:0000313" key="4">
    <source>
        <dbReference type="Proteomes" id="UP000669605"/>
    </source>
</evidence>
<dbReference type="Gene3D" id="2.60.120.790">
    <property type="match status" value="1"/>
</dbReference>
<keyword evidence="1" id="KW-0812">Transmembrane</keyword>
<keyword evidence="1" id="KW-1133">Transmembrane helix</keyword>
<sequence length="209" mass="23380">MALLIVAALWIVAFPIWSDWVTQNPLDAVISLSPPGSVRDEVEIRIPERYMVQLKFERDGIEFNQLKKLIGAMGICLPEEECSKGVPVPIRWSLKNGETGATASSGLVESIDSNGWSRAHVYRGVGVIQVQPGKYIFEAEVTRPVQELAHIRTHIAIELQPKTATTWQMGLVWWGSMGYIFLAWPAAVYAIVLLFWRAGLTYRSRGRSA</sequence>
<keyword evidence="1" id="KW-0472">Membrane</keyword>
<dbReference type="EMBL" id="JAAAUB010000024">
    <property type="protein sequence ID" value="NMH17507.1"/>
    <property type="molecule type" value="Genomic_DNA"/>
</dbReference>
<protein>
    <recommendedName>
        <fullName evidence="2">DUF5625 domain-containing protein</fullName>
    </recommendedName>
</protein>
<dbReference type="InterPro" id="IPR041008">
    <property type="entry name" value="DUF5625"/>
</dbReference>